<dbReference type="Proteomes" id="UP001497457">
    <property type="component" value="Chromosome 15b"/>
</dbReference>
<reference evidence="2" key="1">
    <citation type="submission" date="2024-06" db="EMBL/GenBank/DDBJ databases">
        <authorList>
            <person name="Ryan C."/>
        </authorList>
    </citation>
    <scope>NUCLEOTIDE SEQUENCE [LARGE SCALE GENOMIC DNA]</scope>
</reference>
<protein>
    <submittedName>
        <fullName evidence="1">Uncharacterized protein</fullName>
    </submittedName>
</protein>
<name>A0ABC8Y3M9_9POAL</name>
<evidence type="ECO:0000313" key="2">
    <source>
        <dbReference type="Proteomes" id="UP001497457"/>
    </source>
</evidence>
<proteinExistence type="predicted"/>
<sequence length="104" mass="10896">MGTEQGRIKGACKLCLDRAKRSAASVASSRRPVLFVEKKTRAVGVDGYCDVPPCFPCTLFLGAQSLGLFGQASLGPMPGSKILEGGPILSSHVCRLSITQLSSI</sequence>
<keyword evidence="2" id="KW-1185">Reference proteome</keyword>
<organism evidence="1 2">
    <name type="scientific">Urochloa decumbens</name>
    <dbReference type="NCBI Taxonomy" id="240449"/>
    <lineage>
        <taxon>Eukaryota</taxon>
        <taxon>Viridiplantae</taxon>
        <taxon>Streptophyta</taxon>
        <taxon>Embryophyta</taxon>
        <taxon>Tracheophyta</taxon>
        <taxon>Spermatophyta</taxon>
        <taxon>Magnoliopsida</taxon>
        <taxon>Liliopsida</taxon>
        <taxon>Poales</taxon>
        <taxon>Poaceae</taxon>
        <taxon>PACMAD clade</taxon>
        <taxon>Panicoideae</taxon>
        <taxon>Panicodae</taxon>
        <taxon>Paniceae</taxon>
        <taxon>Melinidinae</taxon>
        <taxon>Urochloa</taxon>
    </lineage>
</organism>
<evidence type="ECO:0000313" key="1">
    <source>
        <dbReference type="EMBL" id="CAL4936682.1"/>
    </source>
</evidence>
<dbReference type="AlphaFoldDB" id="A0ABC8Y3M9"/>
<reference evidence="1 2" key="2">
    <citation type="submission" date="2024-10" db="EMBL/GenBank/DDBJ databases">
        <authorList>
            <person name="Ryan C."/>
        </authorList>
    </citation>
    <scope>NUCLEOTIDE SEQUENCE [LARGE SCALE GENOMIC DNA]</scope>
</reference>
<dbReference type="EMBL" id="OZ075125">
    <property type="protein sequence ID" value="CAL4936682.1"/>
    <property type="molecule type" value="Genomic_DNA"/>
</dbReference>
<gene>
    <name evidence="1" type="ORF">URODEC1_LOCUS30078</name>
</gene>
<accession>A0ABC8Y3M9</accession>